<proteinExistence type="predicted"/>
<evidence type="ECO:0000313" key="6">
    <source>
        <dbReference type="Proteomes" id="UP001046870"/>
    </source>
</evidence>
<keyword evidence="2" id="KW-0863">Zinc-finger</keyword>
<feature type="compositionally biased region" description="Polar residues" evidence="4">
    <location>
        <begin position="19"/>
        <end position="32"/>
    </location>
</feature>
<feature type="region of interest" description="Disordered" evidence="4">
    <location>
        <begin position="19"/>
        <end position="44"/>
    </location>
</feature>
<evidence type="ECO:0000313" key="5">
    <source>
        <dbReference type="EMBL" id="KAG7492718.1"/>
    </source>
</evidence>
<dbReference type="PANTHER" id="PTHR12522:SF3">
    <property type="entry name" value="ZINC FINGER PROTEIN 503"/>
    <property type="match status" value="1"/>
</dbReference>
<dbReference type="GO" id="GO:0045892">
    <property type="term" value="P:negative regulation of DNA-templated transcription"/>
    <property type="evidence" value="ECO:0007669"/>
    <property type="project" value="TreeGrafter"/>
</dbReference>
<organism evidence="5 6">
    <name type="scientific">Megalops atlanticus</name>
    <name type="common">Tarpon</name>
    <name type="synonym">Clupea gigantea</name>
    <dbReference type="NCBI Taxonomy" id="7932"/>
    <lineage>
        <taxon>Eukaryota</taxon>
        <taxon>Metazoa</taxon>
        <taxon>Chordata</taxon>
        <taxon>Craniata</taxon>
        <taxon>Vertebrata</taxon>
        <taxon>Euteleostomi</taxon>
        <taxon>Actinopterygii</taxon>
        <taxon>Neopterygii</taxon>
        <taxon>Teleostei</taxon>
        <taxon>Elopiformes</taxon>
        <taxon>Megalopidae</taxon>
        <taxon>Megalops</taxon>
    </lineage>
</organism>
<keyword evidence="1" id="KW-0479">Metal-binding</keyword>
<dbReference type="GO" id="GO:0005634">
    <property type="term" value="C:nucleus"/>
    <property type="evidence" value="ECO:0007669"/>
    <property type="project" value="TreeGrafter"/>
</dbReference>
<dbReference type="InterPro" id="IPR051520">
    <property type="entry name" value="Elbow/Noc_ZnFinger"/>
</dbReference>
<dbReference type="GO" id="GO:0008270">
    <property type="term" value="F:zinc ion binding"/>
    <property type="evidence" value="ECO:0007669"/>
    <property type="project" value="UniProtKB-KW"/>
</dbReference>
<dbReference type="Proteomes" id="UP001046870">
    <property type="component" value="Chromosome 1"/>
</dbReference>
<protein>
    <submittedName>
        <fullName evidence="5">Uncharacterized protein</fullName>
    </submittedName>
</protein>
<accession>A0A9D3QH97</accession>
<name>A0A9D3QH97_MEGAT</name>
<evidence type="ECO:0000256" key="3">
    <source>
        <dbReference type="ARBA" id="ARBA00022833"/>
    </source>
</evidence>
<dbReference type="EMBL" id="JAFDVH010000001">
    <property type="protein sequence ID" value="KAG7492718.1"/>
    <property type="molecule type" value="Genomic_DNA"/>
</dbReference>
<dbReference type="PANTHER" id="PTHR12522">
    <property type="entry name" value="ZINC-FINGER PROTEIN NOLZ1-RELATED"/>
    <property type="match status" value="1"/>
</dbReference>
<reference evidence="5" key="1">
    <citation type="submission" date="2021-01" db="EMBL/GenBank/DDBJ databases">
        <authorList>
            <person name="Zahm M."/>
            <person name="Roques C."/>
            <person name="Cabau C."/>
            <person name="Klopp C."/>
            <person name="Donnadieu C."/>
            <person name="Jouanno E."/>
            <person name="Lampietro C."/>
            <person name="Louis A."/>
            <person name="Herpin A."/>
            <person name="Echchiki A."/>
            <person name="Berthelot C."/>
            <person name="Parey E."/>
            <person name="Roest-Crollius H."/>
            <person name="Braasch I."/>
            <person name="Postlethwait J."/>
            <person name="Bobe J."/>
            <person name="Montfort J."/>
            <person name="Bouchez O."/>
            <person name="Begum T."/>
            <person name="Mejri S."/>
            <person name="Adams A."/>
            <person name="Chen W.-J."/>
            <person name="Guiguen Y."/>
        </authorList>
    </citation>
    <scope>NUCLEOTIDE SEQUENCE</scope>
    <source>
        <strain evidence="5">YG-15Mar2019-1</strain>
        <tissue evidence="5">Brain</tissue>
    </source>
</reference>
<keyword evidence="3" id="KW-0862">Zinc</keyword>
<evidence type="ECO:0000256" key="4">
    <source>
        <dbReference type="SAM" id="MobiDB-lite"/>
    </source>
</evidence>
<evidence type="ECO:0000256" key="1">
    <source>
        <dbReference type="ARBA" id="ARBA00022723"/>
    </source>
</evidence>
<gene>
    <name evidence="5" type="ORF">MATL_G00018250</name>
</gene>
<comment type="caution">
    <text evidence="5">The sequence shown here is derived from an EMBL/GenBank/DDBJ whole genome shotgun (WGS) entry which is preliminary data.</text>
</comment>
<keyword evidence="6" id="KW-1185">Reference proteome</keyword>
<dbReference type="AlphaFoldDB" id="A0A9D3QH97"/>
<dbReference type="OrthoDB" id="10054079at2759"/>
<evidence type="ECO:0000256" key="2">
    <source>
        <dbReference type="ARBA" id="ARBA00022771"/>
    </source>
</evidence>
<sequence length="136" mass="14946">MITSPSVSALRNSITNQVWESSGSGKNSSANVNKPFLHSVPPSDPLRQANRLPIKVLKMLTARAGHILHPEYLQPLPSTPVSPIELDAKKSPLALLAQTCSQIAVYSKDRQSEFLHFGISTPRRGQIGRQRGKERI</sequence>